<dbReference type="Pfam" id="PF10258">
    <property type="entry name" value="PHAX_RNA-bd"/>
    <property type="match status" value="1"/>
</dbReference>
<evidence type="ECO:0000313" key="13">
    <source>
        <dbReference type="EMBL" id="OQR74921.1"/>
    </source>
</evidence>
<keyword evidence="5" id="KW-0813">Transport</keyword>
<sequence length="252" mass="28239">GFAVEGLPVDGEDRGVESYDFTRARLDTRPQIEPIQIEGVPESLAKIRSLDEKHRAHKVRERLGVREGIETIPLTADVEQVVEIICKRLDEPKVGLIERVVTTLGREKALELLYAAENVEANGGLMINNGGRRRTPGGVYLHLLRSDKRFSSNDISSIFAPEREENKKVTKKRKRSEVEKKAVKTIRRLEEAILGERSASSSSSDSDNDDMDVAQASSEGRMSRDNVADTKRQICSRTEQCSDLEEGEIYDD</sequence>
<feature type="compositionally biased region" description="Basic and acidic residues" evidence="11">
    <location>
        <begin position="221"/>
        <end position="232"/>
    </location>
</feature>
<dbReference type="Proteomes" id="UP000192247">
    <property type="component" value="Unassembled WGS sequence"/>
</dbReference>
<reference evidence="13 14" key="1">
    <citation type="journal article" date="2017" name="Gigascience">
        <title>Draft genome of the honey bee ectoparasitic mite, Tropilaelaps mercedesae, is shaped by the parasitic life history.</title>
        <authorList>
            <person name="Dong X."/>
            <person name="Armstrong S.D."/>
            <person name="Xia D."/>
            <person name="Makepeace B.L."/>
            <person name="Darby A.C."/>
            <person name="Kadowaki T."/>
        </authorList>
    </citation>
    <scope>NUCLEOTIDE SEQUENCE [LARGE SCALE GENOMIC DNA]</scope>
    <source>
        <strain evidence="13">Wuxi-XJTLU</strain>
    </source>
</reference>
<name>A0A1V9XN90_9ACAR</name>
<dbReference type="PANTHER" id="PTHR13135:SF0">
    <property type="entry name" value="PHOSPHORYLATED ADAPTER RNA EXPORT PROTEIN"/>
    <property type="match status" value="1"/>
</dbReference>
<feature type="domain" description="Phosphorylated adapter RNA export protein RNA-binding" evidence="12">
    <location>
        <begin position="82"/>
        <end position="163"/>
    </location>
</feature>
<evidence type="ECO:0000256" key="10">
    <source>
        <dbReference type="ARBA" id="ARBA00030834"/>
    </source>
</evidence>
<evidence type="ECO:0000256" key="7">
    <source>
        <dbReference type="ARBA" id="ARBA00022884"/>
    </source>
</evidence>
<evidence type="ECO:0000259" key="12">
    <source>
        <dbReference type="Pfam" id="PF10258"/>
    </source>
</evidence>
<dbReference type="InterPro" id="IPR019385">
    <property type="entry name" value="PHAX_RNA-binding_domain"/>
</dbReference>
<dbReference type="InParanoid" id="A0A1V9XN90"/>
<evidence type="ECO:0000256" key="2">
    <source>
        <dbReference type="ARBA" id="ARBA00004496"/>
    </source>
</evidence>
<dbReference type="GO" id="GO:0003723">
    <property type="term" value="F:RNA binding"/>
    <property type="evidence" value="ECO:0007669"/>
    <property type="project" value="UniProtKB-KW"/>
</dbReference>
<dbReference type="OrthoDB" id="20573at2759"/>
<organism evidence="13 14">
    <name type="scientific">Tropilaelaps mercedesae</name>
    <dbReference type="NCBI Taxonomy" id="418985"/>
    <lineage>
        <taxon>Eukaryota</taxon>
        <taxon>Metazoa</taxon>
        <taxon>Ecdysozoa</taxon>
        <taxon>Arthropoda</taxon>
        <taxon>Chelicerata</taxon>
        <taxon>Arachnida</taxon>
        <taxon>Acari</taxon>
        <taxon>Parasitiformes</taxon>
        <taxon>Mesostigmata</taxon>
        <taxon>Gamasina</taxon>
        <taxon>Dermanyssoidea</taxon>
        <taxon>Laelapidae</taxon>
        <taxon>Tropilaelaps</taxon>
    </lineage>
</organism>
<evidence type="ECO:0000256" key="9">
    <source>
        <dbReference type="ARBA" id="ARBA00023242"/>
    </source>
</evidence>
<keyword evidence="9" id="KW-0539">Nucleus</keyword>
<accession>A0A1V9XN90</accession>
<dbReference type="PANTHER" id="PTHR13135">
    <property type="entry name" value="CYTOSOLIC RESINIFERATOXIN BINDING PROTEIN RBP-26"/>
    <property type="match status" value="1"/>
</dbReference>
<feature type="compositionally biased region" description="Acidic residues" evidence="11">
    <location>
        <begin position="242"/>
        <end position="252"/>
    </location>
</feature>
<keyword evidence="6" id="KW-0963">Cytoplasm</keyword>
<protein>
    <recommendedName>
        <fullName evidence="4">Phosphorylated adapter RNA export protein</fullName>
    </recommendedName>
    <alternativeName>
        <fullName evidence="10">RNA U small nuclear RNA export adapter protein</fullName>
    </alternativeName>
</protein>
<keyword evidence="7" id="KW-0694">RNA-binding</keyword>
<dbReference type="GO" id="GO:0005634">
    <property type="term" value="C:nucleus"/>
    <property type="evidence" value="ECO:0007669"/>
    <property type="project" value="UniProtKB-SubCell"/>
</dbReference>
<evidence type="ECO:0000256" key="11">
    <source>
        <dbReference type="SAM" id="MobiDB-lite"/>
    </source>
</evidence>
<keyword evidence="8" id="KW-0653">Protein transport</keyword>
<dbReference type="GO" id="GO:0005737">
    <property type="term" value="C:cytoplasm"/>
    <property type="evidence" value="ECO:0007669"/>
    <property type="project" value="UniProtKB-SubCell"/>
</dbReference>
<evidence type="ECO:0000256" key="3">
    <source>
        <dbReference type="ARBA" id="ARBA00006094"/>
    </source>
</evidence>
<evidence type="ECO:0000256" key="8">
    <source>
        <dbReference type="ARBA" id="ARBA00022927"/>
    </source>
</evidence>
<comment type="subcellular location">
    <subcellularLocation>
        <location evidence="2">Cytoplasm</location>
    </subcellularLocation>
    <subcellularLocation>
        <location evidence="1">Nucleus</location>
    </subcellularLocation>
</comment>
<dbReference type="InterPro" id="IPR038092">
    <property type="entry name" value="PHAX_RNA-binding_sf"/>
</dbReference>
<evidence type="ECO:0000256" key="1">
    <source>
        <dbReference type="ARBA" id="ARBA00004123"/>
    </source>
</evidence>
<dbReference type="FunFam" id="1.10.10.1440:FF:000001">
    <property type="entry name" value="phosphorylated adapter RNA export protein-like"/>
    <property type="match status" value="1"/>
</dbReference>
<dbReference type="Gene3D" id="1.10.10.1440">
    <property type="entry name" value="PHAX RNA-binding domain"/>
    <property type="match status" value="1"/>
</dbReference>
<dbReference type="STRING" id="418985.A0A1V9XN90"/>
<dbReference type="GO" id="GO:0015031">
    <property type="term" value="P:protein transport"/>
    <property type="evidence" value="ECO:0007669"/>
    <property type="project" value="UniProtKB-KW"/>
</dbReference>
<gene>
    <name evidence="13" type="ORF">BIW11_08761</name>
</gene>
<evidence type="ECO:0000256" key="5">
    <source>
        <dbReference type="ARBA" id="ARBA00022448"/>
    </source>
</evidence>
<comment type="similarity">
    <text evidence="3">Belongs to the PHAX family.</text>
</comment>
<evidence type="ECO:0000313" key="14">
    <source>
        <dbReference type="Proteomes" id="UP000192247"/>
    </source>
</evidence>
<evidence type="ECO:0000256" key="4">
    <source>
        <dbReference type="ARBA" id="ARBA00016856"/>
    </source>
</evidence>
<comment type="caution">
    <text evidence="13">The sequence shown here is derived from an EMBL/GenBank/DDBJ whole genome shotgun (WGS) entry which is preliminary data.</text>
</comment>
<keyword evidence="14" id="KW-1185">Reference proteome</keyword>
<feature type="non-terminal residue" evidence="13">
    <location>
        <position position="1"/>
    </location>
</feature>
<feature type="region of interest" description="Disordered" evidence="11">
    <location>
        <begin position="194"/>
        <end position="252"/>
    </location>
</feature>
<proteinExistence type="inferred from homology"/>
<dbReference type="AlphaFoldDB" id="A0A1V9XN90"/>
<dbReference type="EMBL" id="MNPL01007160">
    <property type="protein sequence ID" value="OQR74921.1"/>
    <property type="molecule type" value="Genomic_DNA"/>
</dbReference>
<dbReference type="InterPro" id="IPR039047">
    <property type="entry name" value="PHAX"/>
</dbReference>
<evidence type="ECO:0000256" key="6">
    <source>
        <dbReference type="ARBA" id="ARBA00022490"/>
    </source>
</evidence>
<dbReference type="GO" id="GO:0006408">
    <property type="term" value="P:snRNA export from nucleus"/>
    <property type="evidence" value="ECO:0007669"/>
    <property type="project" value="InterPro"/>
</dbReference>